<evidence type="ECO:0000313" key="2">
    <source>
        <dbReference type="EMBL" id="KAG5548398.1"/>
    </source>
</evidence>
<proteinExistence type="predicted"/>
<keyword evidence="1" id="KW-0732">Signal</keyword>
<dbReference type="AlphaFoldDB" id="A0AAV6K7G9"/>
<keyword evidence="3" id="KW-1185">Reference proteome</keyword>
<dbReference type="EMBL" id="JACTNZ010000005">
    <property type="protein sequence ID" value="KAG5548398.1"/>
    <property type="molecule type" value="Genomic_DNA"/>
</dbReference>
<name>A0AAV6K7G9_9ERIC</name>
<comment type="caution">
    <text evidence="2">The sequence shown here is derived from an EMBL/GenBank/DDBJ whole genome shotgun (WGS) entry which is preliminary data.</text>
</comment>
<feature type="chain" id="PRO_5043349811" evidence="1">
    <location>
        <begin position="33"/>
        <end position="50"/>
    </location>
</feature>
<protein>
    <submittedName>
        <fullName evidence="2">Uncharacterized protein</fullName>
    </submittedName>
</protein>
<evidence type="ECO:0000313" key="3">
    <source>
        <dbReference type="Proteomes" id="UP000823749"/>
    </source>
</evidence>
<sequence length="50" mass="5536">MGGSPTPSVLCALAFYFVFLLCLDRLVQIVQAQNGTTPPSEANFRQAYYH</sequence>
<reference evidence="2" key="1">
    <citation type="submission" date="2020-08" db="EMBL/GenBank/DDBJ databases">
        <title>Plant Genome Project.</title>
        <authorList>
            <person name="Zhang R.-G."/>
        </authorList>
    </citation>
    <scope>NUCLEOTIDE SEQUENCE</scope>
    <source>
        <strain evidence="2">WSP0</strain>
        <tissue evidence="2">Leaf</tissue>
    </source>
</reference>
<organism evidence="2 3">
    <name type="scientific">Rhododendron griersonianum</name>
    <dbReference type="NCBI Taxonomy" id="479676"/>
    <lineage>
        <taxon>Eukaryota</taxon>
        <taxon>Viridiplantae</taxon>
        <taxon>Streptophyta</taxon>
        <taxon>Embryophyta</taxon>
        <taxon>Tracheophyta</taxon>
        <taxon>Spermatophyta</taxon>
        <taxon>Magnoliopsida</taxon>
        <taxon>eudicotyledons</taxon>
        <taxon>Gunneridae</taxon>
        <taxon>Pentapetalae</taxon>
        <taxon>asterids</taxon>
        <taxon>Ericales</taxon>
        <taxon>Ericaceae</taxon>
        <taxon>Ericoideae</taxon>
        <taxon>Rhodoreae</taxon>
        <taxon>Rhododendron</taxon>
    </lineage>
</organism>
<accession>A0AAV6K7G9</accession>
<dbReference type="Proteomes" id="UP000823749">
    <property type="component" value="Chromosome 5"/>
</dbReference>
<evidence type="ECO:0000256" key="1">
    <source>
        <dbReference type="SAM" id="SignalP"/>
    </source>
</evidence>
<feature type="signal peptide" evidence="1">
    <location>
        <begin position="1"/>
        <end position="32"/>
    </location>
</feature>
<gene>
    <name evidence="2" type="ORF">RHGRI_013926</name>
</gene>